<dbReference type="EMBL" id="KL596663">
    <property type="protein sequence ID" value="KER30332.1"/>
    <property type="molecule type" value="Genomic_DNA"/>
</dbReference>
<dbReference type="Proteomes" id="UP000054324">
    <property type="component" value="Unassembled WGS sequence"/>
</dbReference>
<gene>
    <name evidence="2" type="ORF">T265_13204</name>
</gene>
<name>A0A074ZWP9_OPIVI</name>
<sequence>FNIRSWLLFVTYEALVLSTVAEEKTKQELSGVYNTRGGIAENKNVQILSGLVNEILTKTLYISRYMSRFLLLKAMLLSDLQKLKEQISGYLSGIISTIDGQISLVDDNKTEAKVVAALFVLDTLKKVDEYLKQQLPHLEEKLVDLNKKLKAANESALEALRGQLSSVLMQVKDEVENKLKKLRGMTYCMINL</sequence>
<evidence type="ECO:0000256" key="1">
    <source>
        <dbReference type="SAM" id="SignalP"/>
    </source>
</evidence>
<dbReference type="RefSeq" id="XP_009165985.1">
    <property type="nucleotide sequence ID" value="XM_009167721.1"/>
</dbReference>
<organism evidence="2 3">
    <name type="scientific">Opisthorchis viverrini</name>
    <name type="common">Southeast Asian liver fluke</name>
    <dbReference type="NCBI Taxonomy" id="6198"/>
    <lineage>
        <taxon>Eukaryota</taxon>
        <taxon>Metazoa</taxon>
        <taxon>Spiralia</taxon>
        <taxon>Lophotrochozoa</taxon>
        <taxon>Platyhelminthes</taxon>
        <taxon>Trematoda</taxon>
        <taxon>Digenea</taxon>
        <taxon>Opisthorchiida</taxon>
        <taxon>Opisthorchiata</taxon>
        <taxon>Opisthorchiidae</taxon>
        <taxon>Opisthorchis</taxon>
    </lineage>
</organism>
<feature type="chain" id="PRO_5001705545" evidence="1">
    <location>
        <begin position="22"/>
        <end position="192"/>
    </location>
</feature>
<evidence type="ECO:0000313" key="3">
    <source>
        <dbReference type="Proteomes" id="UP000054324"/>
    </source>
</evidence>
<dbReference type="CTD" id="20327371"/>
<keyword evidence="3" id="KW-1185">Reference proteome</keyword>
<accession>A0A074ZWP9</accession>
<reference evidence="2 3" key="1">
    <citation type="submission" date="2013-11" db="EMBL/GenBank/DDBJ databases">
        <title>Opisthorchis viverrini - life in the bile duct.</title>
        <authorList>
            <person name="Young N.D."/>
            <person name="Nagarajan N."/>
            <person name="Lin S.J."/>
            <person name="Korhonen P.K."/>
            <person name="Jex A.R."/>
            <person name="Hall R.S."/>
            <person name="Safavi-Hemami H."/>
            <person name="Kaewkong W."/>
            <person name="Bertrand D."/>
            <person name="Gao S."/>
            <person name="Seet Q."/>
            <person name="Wongkham S."/>
            <person name="Teh B.T."/>
            <person name="Wongkham C."/>
            <person name="Intapan P.M."/>
            <person name="Maleewong W."/>
            <person name="Yang X."/>
            <person name="Hu M."/>
            <person name="Wang Z."/>
            <person name="Hofmann A."/>
            <person name="Sternberg P.W."/>
            <person name="Tan P."/>
            <person name="Wang J."/>
            <person name="Gasser R.B."/>
        </authorList>
    </citation>
    <scope>NUCLEOTIDE SEQUENCE [LARGE SCALE GENOMIC DNA]</scope>
</reference>
<proteinExistence type="predicted"/>
<keyword evidence="1" id="KW-0732">Signal</keyword>
<evidence type="ECO:0000313" key="2">
    <source>
        <dbReference type="EMBL" id="KER30332.1"/>
    </source>
</evidence>
<dbReference type="AlphaFoldDB" id="A0A074ZWP9"/>
<feature type="signal peptide" evidence="1">
    <location>
        <begin position="1"/>
        <end position="21"/>
    </location>
</feature>
<dbReference type="GeneID" id="20327371"/>
<feature type="non-terminal residue" evidence="2">
    <location>
        <position position="1"/>
    </location>
</feature>
<dbReference type="KEGG" id="ovi:T265_13204"/>
<protein>
    <submittedName>
        <fullName evidence="2">Uncharacterized protein</fullName>
    </submittedName>
</protein>